<proteinExistence type="inferred from homology"/>
<accession>A0A5K3EKX5</accession>
<evidence type="ECO:0000256" key="8">
    <source>
        <dbReference type="RuleBase" id="RU367082"/>
    </source>
</evidence>
<evidence type="ECO:0000256" key="6">
    <source>
        <dbReference type="ARBA" id="ARBA00029677"/>
    </source>
</evidence>
<dbReference type="InterPro" id="IPR039733">
    <property type="entry name" value="NTAQ1"/>
</dbReference>
<dbReference type="GO" id="GO:0005634">
    <property type="term" value="C:nucleus"/>
    <property type="evidence" value="ECO:0007669"/>
    <property type="project" value="TreeGrafter"/>
</dbReference>
<evidence type="ECO:0000313" key="10">
    <source>
        <dbReference type="WBParaSite" id="MCU_001365-RA"/>
    </source>
</evidence>
<evidence type="ECO:0000256" key="1">
    <source>
        <dbReference type="ARBA" id="ARBA00008985"/>
    </source>
</evidence>
<dbReference type="WBParaSite" id="MCU_001365-RA">
    <property type="protein sequence ID" value="MCU_001365-RA"/>
    <property type="gene ID" value="MCU_001365"/>
</dbReference>
<sequence>MSLSRDDCVYTPQYCEENVYKLIETMMGNSSVARLYAVFISNPLKNVPVFFQKSSNCVNGLVVWDYHVIAIERLAVGNSYRVYDLDSTLSFPCDATQYWRKAIRSNSEFPPKYERYFRIVDGDVYLRHFASNRSHMREAGGWLAPPPVYEAISTAESTHNLPNYINISHAEVCLHSCSDDQLESSPFGRVLAEDAFCSFFNITP</sequence>
<dbReference type="GO" id="GO:0070773">
    <property type="term" value="F:protein-N-terminal glutamine amidohydrolase activity"/>
    <property type="evidence" value="ECO:0007669"/>
    <property type="project" value="UniProtKB-UniRule"/>
</dbReference>
<comment type="similarity">
    <text evidence="1 8">Belongs to the NTAQ1 family.</text>
</comment>
<dbReference type="PANTHER" id="PTHR13035">
    <property type="entry name" value="PROTEIN N-TERMINAL GLUTAMINE AMIDOHYDROLASE"/>
    <property type="match status" value="1"/>
</dbReference>
<dbReference type="GO" id="GO:0008418">
    <property type="term" value="F:protein-N-terminal asparagine amidohydrolase activity"/>
    <property type="evidence" value="ECO:0007669"/>
    <property type="project" value="UniProtKB-UniRule"/>
</dbReference>
<dbReference type="PANTHER" id="PTHR13035:SF0">
    <property type="entry name" value="PROTEIN N-TERMINAL GLUTAMINE AMIDOHYDROLASE"/>
    <property type="match status" value="1"/>
</dbReference>
<dbReference type="Gene3D" id="3.10.620.10">
    <property type="entry name" value="Protein N-terminal glutamine amidohydrolase, alpha beta roll"/>
    <property type="match status" value="1"/>
</dbReference>
<dbReference type="InterPro" id="IPR023128">
    <property type="entry name" value="Prot_N_Gln_amidohydro_ab_roll"/>
</dbReference>
<reference evidence="10" key="1">
    <citation type="submission" date="2019-11" db="UniProtKB">
        <authorList>
            <consortium name="WormBaseParasite"/>
        </authorList>
    </citation>
    <scope>IDENTIFICATION</scope>
</reference>
<protein>
    <recommendedName>
        <fullName evidence="4 8">Protein N-terminal glutamine amidohydrolase</fullName>
        <ecNumber evidence="3 8">3.5.1.122</ecNumber>
    </recommendedName>
    <alternativeName>
        <fullName evidence="6 8">Protein NH2-terminal glutamine deamidase</fullName>
    </alternativeName>
</protein>
<dbReference type="InterPro" id="IPR037132">
    <property type="entry name" value="N_Gln_amidohydro_ab_roll_sf"/>
</dbReference>
<evidence type="ECO:0000259" key="9">
    <source>
        <dbReference type="Pfam" id="PF09764"/>
    </source>
</evidence>
<dbReference type="GO" id="GO:0005829">
    <property type="term" value="C:cytosol"/>
    <property type="evidence" value="ECO:0007669"/>
    <property type="project" value="TreeGrafter"/>
</dbReference>
<comment type="function">
    <text evidence="8">Mediates the side-chain deamidation of N-terminal glutamine residues to glutamate, an important step in N-end rule pathway of protein degradation. Conversion of the resulting N-terminal glutamine to glutamate renders the protein susceptible to arginylation, polyubiquitination and degradation as specified by the N-end rule. Does not act on substrates with internal or C-terminal glutamine and does not act on non-glutamine residues in any position.</text>
</comment>
<evidence type="ECO:0000256" key="7">
    <source>
        <dbReference type="ARBA" id="ARBA00048768"/>
    </source>
</evidence>
<organism evidence="10">
    <name type="scientific">Mesocestoides corti</name>
    <name type="common">Flatworm</name>
    <dbReference type="NCBI Taxonomy" id="53468"/>
    <lineage>
        <taxon>Eukaryota</taxon>
        <taxon>Metazoa</taxon>
        <taxon>Spiralia</taxon>
        <taxon>Lophotrochozoa</taxon>
        <taxon>Platyhelminthes</taxon>
        <taxon>Cestoda</taxon>
        <taxon>Eucestoda</taxon>
        <taxon>Cyclophyllidea</taxon>
        <taxon>Mesocestoididae</taxon>
        <taxon>Mesocestoides</taxon>
    </lineage>
</organism>
<dbReference type="AlphaFoldDB" id="A0A5K3EKX5"/>
<name>A0A5K3EKX5_MESCO</name>
<dbReference type="Pfam" id="PF09764">
    <property type="entry name" value="Nt_Gln_amidase"/>
    <property type="match status" value="1"/>
</dbReference>
<keyword evidence="5 8" id="KW-0378">Hydrolase</keyword>
<comment type="catalytic activity">
    <reaction evidence="7 8">
        <text>N-terminal L-glutaminyl-[protein] + H2O = N-terminal L-glutamyl-[protein] + NH4(+)</text>
        <dbReference type="Rhea" id="RHEA:50680"/>
        <dbReference type="Rhea" id="RHEA-COMP:12668"/>
        <dbReference type="Rhea" id="RHEA-COMP:12777"/>
        <dbReference type="ChEBI" id="CHEBI:15377"/>
        <dbReference type="ChEBI" id="CHEBI:28938"/>
        <dbReference type="ChEBI" id="CHEBI:64721"/>
        <dbReference type="ChEBI" id="CHEBI:64722"/>
        <dbReference type="EC" id="3.5.1.122"/>
    </reaction>
</comment>
<evidence type="ECO:0000256" key="5">
    <source>
        <dbReference type="ARBA" id="ARBA00022801"/>
    </source>
</evidence>
<evidence type="ECO:0000256" key="2">
    <source>
        <dbReference type="ARBA" id="ARBA00011245"/>
    </source>
</evidence>
<evidence type="ECO:0000256" key="4">
    <source>
        <dbReference type="ARBA" id="ARBA00021247"/>
    </source>
</evidence>
<evidence type="ECO:0000256" key="3">
    <source>
        <dbReference type="ARBA" id="ARBA00012718"/>
    </source>
</evidence>
<feature type="domain" description="Protein N-terminal glutamine amidohydrolase alpha beta roll" evidence="9">
    <location>
        <begin position="10"/>
        <end position="200"/>
    </location>
</feature>
<dbReference type="EC" id="3.5.1.122" evidence="3 8"/>
<comment type="subunit">
    <text evidence="2 8">Monomer.</text>
</comment>